<keyword evidence="3 10" id="KW-0132">Cell division</keyword>
<dbReference type="EMBL" id="RBIN01000003">
    <property type="protein sequence ID" value="RKR06389.1"/>
    <property type="molecule type" value="Genomic_DNA"/>
</dbReference>
<dbReference type="GO" id="GO:0008360">
    <property type="term" value="P:regulation of cell shape"/>
    <property type="evidence" value="ECO:0007669"/>
    <property type="project" value="UniProtKB-KW"/>
</dbReference>
<protein>
    <recommendedName>
        <fullName evidence="10">Beta-hexosaminidase</fullName>
        <ecNumber evidence="10">3.2.1.52</ecNumber>
    </recommendedName>
    <alternativeName>
        <fullName evidence="10">Beta-N-acetylhexosaminidase</fullName>
    </alternativeName>
    <alternativeName>
        <fullName evidence="10">N-acetyl-beta-glucosaminidase</fullName>
    </alternativeName>
</protein>
<sequence length="340" mass="36116">MNGVSGAVMCDIAGTSLSDEERDWLQDPALGGIILFARNVESPAQMRSLCDEIRALNARLLIAIDQEGGRVQRLREGVTRLPPMAALGRYWQSEPQAAVALARDTGWLLATEMASCGVDFSFAPVLDLDDARCPAIGNRAFGSEPEAVVALAGAFIGGLAETGMAAVGKHFPGHGGVSLDSHLTLPEDDRSLAELRGRDLIPFEQLAARLAGIMPAHVRFTAVDQRPAGFSRRWLDMLRALPGFEGAIISDDLSMQGAHVAGDAGARTRAALEAGCDLVLMCNDPAAAAAARRTVAAQGASQAQRHRLARLQLAGPRPALSELTDDARLSEIRSRLLQLE</sequence>
<name>A0A420WYT3_9GAMM</name>
<dbReference type="EC" id="3.2.1.52" evidence="10"/>
<evidence type="ECO:0000256" key="9">
    <source>
        <dbReference type="ARBA" id="ARBA00023316"/>
    </source>
</evidence>
<feature type="site" description="Important for catalytic activity" evidence="10">
    <location>
        <position position="180"/>
    </location>
</feature>
<keyword evidence="6 10" id="KW-0573">Peptidoglycan synthesis</keyword>
<dbReference type="GO" id="GO:0009252">
    <property type="term" value="P:peptidoglycan biosynthetic process"/>
    <property type="evidence" value="ECO:0007669"/>
    <property type="project" value="UniProtKB-KW"/>
</dbReference>
<feature type="active site" description="Nucleophile" evidence="10">
    <location>
        <position position="251"/>
    </location>
</feature>
<accession>A0A420WYT3</accession>
<dbReference type="InterPro" id="IPR036962">
    <property type="entry name" value="Glyco_hydro_3_N_sf"/>
</dbReference>
<feature type="domain" description="Glycoside hydrolase family 3 N-terminal" evidence="11">
    <location>
        <begin position="16"/>
        <end position="299"/>
    </location>
</feature>
<feature type="binding site" evidence="10">
    <location>
        <position position="65"/>
    </location>
    <ligand>
        <name>substrate</name>
    </ligand>
</feature>
<keyword evidence="7 10" id="KW-0326">Glycosidase</keyword>
<organism evidence="12 13">
    <name type="scientific">Kushneria sinocarnis</name>
    <dbReference type="NCBI Taxonomy" id="595502"/>
    <lineage>
        <taxon>Bacteria</taxon>
        <taxon>Pseudomonadati</taxon>
        <taxon>Pseudomonadota</taxon>
        <taxon>Gammaproteobacteria</taxon>
        <taxon>Oceanospirillales</taxon>
        <taxon>Halomonadaceae</taxon>
        <taxon>Kushneria</taxon>
    </lineage>
</organism>
<comment type="similarity">
    <text evidence="10">Belongs to the glycosyl hydrolase 3 family. NagZ subfamily.</text>
</comment>
<evidence type="ECO:0000256" key="2">
    <source>
        <dbReference type="ARBA" id="ARBA00022490"/>
    </source>
</evidence>
<dbReference type="GO" id="GO:0004563">
    <property type="term" value="F:beta-N-acetylhexosaminidase activity"/>
    <property type="evidence" value="ECO:0007669"/>
    <property type="project" value="UniProtKB-UniRule"/>
</dbReference>
<dbReference type="GO" id="GO:0051301">
    <property type="term" value="P:cell division"/>
    <property type="evidence" value="ECO:0007669"/>
    <property type="project" value="UniProtKB-KW"/>
</dbReference>
<evidence type="ECO:0000313" key="13">
    <source>
        <dbReference type="Proteomes" id="UP000281975"/>
    </source>
</evidence>
<comment type="subcellular location">
    <subcellularLocation>
        <location evidence="10">Cytoplasm</location>
    </subcellularLocation>
</comment>
<comment type="pathway">
    <text evidence="10">Cell wall biogenesis; peptidoglycan recycling.</text>
</comment>
<dbReference type="GO" id="GO:0005737">
    <property type="term" value="C:cytoplasm"/>
    <property type="evidence" value="ECO:0007669"/>
    <property type="project" value="UniProtKB-SubCell"/>
</dbReference>
<dbReference type="Proteomes" id="UP000281975">
    <property type="component" value="Unassembled WGS sequence"/>
</dbReference>
<dbReference type="InterPro" id="IPR001764">
    <property type="entry name" value="Glyco_hydro_3_N"/>
</dbReference>
<dbReference type="InterPro" id="IPR022956">
    <property type="entry name" value="Beta_hexosaminidase_bac"/>
</dbReference>
<dbReference type="InterPro" id="IPR050226">
    <property type="entry name" value="NagZ_Beta-hexosaminidase"/>
</dbReference>
<evidence type="ECO:0000313" key="12">
    <source>
        <dbReference type="EMBL" id="RKR06389.1"/>
    </source>
</evidence>
<feature type="binding site" evidence="10">
    <location>
        <begin position="169"/>
        <end position="170"/>
    </location>
    <ligand>
        <name>substrate</name>
    </ligand>
</feature>
<dbReference type="AlphaFoldDB" id="A0A420WYT3"/>
<evidence type="ECO:0000256" key="5">
    <source>
        <dbReference type="ARBA" id="ARBA00022960"/>
    </source>
</evidence>
<keyword evidence="4 10" id="KW-0378">Hydrolase</keyword>
<dbReference type="PANTHER" id="PTHR30480">
    <property type="entry name" value="BETA-HEXOSAMINIDASE-RELATED"/>
    <property type="match status" value="1"/>
</dbReference>
<feature type="binding site" evidence="10">
    <location>
        <position position="139"/>
    </location>
    <ligand>
        <name>substrate</name>
    </ligand>
</feature>
<feature type="active site" description="Proton donor/acceptor" evidence="10">
    <location>
        <position position="182"/>
    </location>
</feature>
<dbReference type="GO" id="GO:0005975">
    <property type="term" value="P:carbohydrate metabolic process"/>
    <property type="evidence" value="ECO:0007669"/>
    <property type="project" value="InterPro"/>
</dbReference>
<dbReference type="UniPathway" id="UPA00544"/>
<evidence type="ECO:0000256" key="10">
    <source>
        <dbReference type="HAMAP-Rule" id="MF_00364"/>
    </source>
</evidence>
<evidence type="ECO:0000256" key="8">
    <source>
        <dbReference type="ARBA" id="ARBA00023306"/>
    </source>
</evidence>
<dbReference type="GO" id="GO:0071555">
    <property type="term" value="P:cell wall organization"/>
    <property type="evidence" value="ECO:0007669"/>
    <property type="project" value="UniProtKB-KW"/>
</dbReference>
<keyword evidence="8 10" id="KW-0131">Cell cycle</keyword>
<evidence type="ECO:0000256" key="3">
    <source>
        <dbReference type="ARBA" id="ARBA00022618"/>
    </source>
</evidence>
<feature type="binding site" evidence="10">
    <location>
        <position position="73"/>
    </location>
    <ligand>
        <name>substrate</name>
    </ligand>
</feature>
<dbReference type="PANTHER" id="PTHR30480:SF13">
    <property type="entry name" value="BETA-HEXOSAMINIDASE"/>
    <property type="match status" value="1"/>
</dbReference>
<dbReference type="OrthoDB" id="9786661at2"/>
<dbReference type="Pfam" id="PF00933">
    <property type="entry name" value="Glyco_hydro_3"/>
    <property type="match status" value="1"/>
</dbReference>
<evidence type="ECO:0000256" key="1">
    <source>
        <dbReference type="ARBA" id="ARBA00001231"/>
    </source>
</evidence>
<gene>
    <name evidence="10" type="primary">nagZ</name>
    <name evidence="12" type="ORF">C7446_1331</name>
</gene>
<keyword evidence="13" id="KW-1185">Reference proteome</keyword>
<comment type="caution">
    <text evidence="12">The sequence shown here is derived from an EMBL/GenBank/DDBJ whole genome shotgun (WGS) entry which is preliminary data.</text>
</comment>
<dbReference type="RefSeq" id="WP_121172298.1">
    <property type="nucleotide sequence ID" value="NZ_RBIN01000003.1"/>
</dbReference>
<dbReference type="SUPFAM" id="SSF51445">
    <property type="entry name" value="(Trans)glycosidases"/>
    <property type="match status" value="1"/>
</dbReference>
<keyword evidence="9 10" id="KW-0961">Cell wall biogenesis/degradation</keyword>
<reference evidence="12 13" key="1">
    <citation type="submission" date="2018-10" db="EMBL/GenBank/DDBJ databases">
        <title>Genomic Encyclopedia of Type Strains, Phase IV (KMG-IV): sequencing the most valuable type-strain genomes for metagenomic binning, comparative biology and taxonomic classification.</title>
        <authorList>
            <person name="Goeker M."/>
        </authorList>
    </citation>
    <scope>NUCLEOTIDE SEQUENCE [LARGE SCALE GENOMIC DNA]</scope>
    <source>
        <strain evidence="12 13">DSM 23229</strain>
    </source>
</reference>
<dbReference type="HAMAP" id="MF_00364">
    <property type="entry name" value="NagZ"/>
    <property type="match status" value="1"/>
</dbReference>
<keyword evidence="2 10" id="KW-0963">Cytoplasm</keyword>
<dbReference type="NCBIfam" id="NF003740">
    <property type="entry name" value="PRK05337.1"/>
    <property type="match status" value="1"/>
</dbReference>
<comment type="function">
    <text evidence="10">Plays a role in peptidoglycan recycling by cleaving the terminal beta-1,4-linked N-acetylglucosamine (GlcNAc) from peptide-linked peptidoglycan fragments, giving rise to free GlcNAc, anhydro-N-acetylmuramic acid and anhydro-N-acetylmuramic acid-linked peptides.</text>
</comment>
<evidence type="ECO:0000256" key="6">
    <source>
        <dbReference type="ARBA" id="ARBA00022984"/>
    </source>
</evidence>
<dbReference type="GO" id="GO:0009254">
    <property type="term" value="P:peptidoglycan turnover"/>
    <property type="evidence" value="ECO:0007669"/>
    <property type="project" value="UniProtKB-UniRule"/>
</dbReference>
<evidence type="ECO:0000256" key="7">
    <source>
        <dbReference type="ARBA" id="ARBA00023295"/>
    </source>
</evidence>
<proteinExistence type="inferred from homology"/>
<dbReference type="Gene3D" id="3.20.20.300">
    <property type="entry name" value="Glycoside hydrolase, family 3, N-terminal domain"/>
    <property type="match status" value="1"/>
</dbReference>
<evidence type="ECO:0000256" key="4">
    <source>
        <dbReference type="ARBA" id="ARBA00022801"/>
    </source>
</evidence>
<keyword evidence="5 10" id="KW-0133">Cell shape</keyword>
<dbReference type="InterPro" id="IPR017853">
    <property type="entry name" value="GH"/>
</dbReference>
<comment type="catalytic activity">
    <reaction evidence="1 10">
        <text>Hydrolysis of terminal non-reducing N-acetyl-D-hexosamine residues in N-acetyl-beta-D-hexosaminides.</text>
        <dbReference type="EC" id="3.2.1.52"/>
    </reaction>
</comment>
<evidence type="ECO:0000259" key="11">
    <source>
        <dbReference type="Pfam" id="PF00933"/>
    </source>
</evidence>